<feature type="domain" description="Glycine zipper 2TM" evidence="5">
    <location>
        <begin position="96"/>
        <end position="137"/>
    </location>
</feature>
<evidence type="ECO:0000256" key="4">
    <source>
        <dbReference type="SAM" id="SignalP"/>
    </source>
</evidence>
<sequence>MHRHRISRFISVTSSALVLVGLTACVAPPMDSQGQMSSYPAPGYPAQGQAPNQYPNQYPAQTQYPAQQQQGNQVEYGRVNNIEVFQTQQQAQGSGLGAILGGVAGAVVGHQIGGGTGRDIATVAGAVGGAVAGNAIEKNRNPNVSQAYRITVQLDNGGARAYDVPATGDLRIGDRVRVQNGQLFRY</sequence>
<dbReference type="eggNOG" id="COG3133">
    <property type="taxonomic scope" value="Bacteria"/>
</dbReference>
<dbReference type="PANTHER" id="PTHR35603:SF2">
    <property type="entry name" value="OUTER MEMBRANE LIPOPROTEIN"/>
    <property type="match status" value="1"/>
</dbReference>
<dbReference type="AlphaFoldDB" id="A1VLH6"/>
<dbReference type="Pfam" id="PF05433">
    <property type="entry name" value="Rick_17kDa_Anti"/>
    <property type="match status" value="1"/>
</dbReference>
<feature type="signal peptide" evidence="4">
    <location>
        <begin position="1"/>
        <end position="26"/>
    </location>
</feature>
<organism evidence="6 7">
    <name type="scientific">Polaromonas naphthalenivorans (strain CJ2)</name>
    <dbReference type="NCBI Taxonomy" id="365044"/>
    <lineage>
        <taxon>Bacteria</taxon>
        <taxon>Pseudomonadati</taxon>
        <taxon>Pseudomonadota</taxon>
        <taxon>Betaproteobacteria</taxon>
        <taxon>Burkholderiales</taxon>
        <taxon>Comamonadaceae</taxon>
        <taxon>Polaromonas</taxon>
    </lineage>
</organism>
<evidence type="ECO:0000313" key="7">
    <source>
        <dbReference type="Proteomes" id="UP000000644"/>
    </source>
</evidence>
<dbReference type="InterPro" id="IPR051407">
    <property type="entry name" value="Bact_OM_lipoprot/Surf_antigen"/>
</dbReference>
<keyword evidence="7" id="KW-1185">Reference proteome</keyword>
<evidence type="ECO:0000256" key="2">
    <source>
        <dbReference type="ARBA" id="ARBA00023136"/>
    </source>
</evidence>
<evidence type="ECO:0000256" key="1">
    <source>
        <dbReference type="ARBA" id="ARBA00004370"/>
    </source>
</evidence>
<accession>A1VLH6</accession>
<proteinExistence type="predicted"/>
<feature type="chain" id="PRO_5002639622" evidence="4">
    <location>
        <begin position="27"/>
        <end position="186"/>
    </location>
</feature>
<name>A1VLH6_POLNA</name>
<evidence type="ECO:0000313" key="6">
    <source>
        <dbReference type="EMBL" id="ABM36504.1"/>
    </source>
</evidence>
<feature type="compositionally biased region" description="Low complexity" evidence="3">
    <location>
        <begin position="39"/>
        <end position="58"/>
    </location>
</feature>
<dbReference type="PANTHER" id="PTHR35603">
    <property type="match status" value="1"/>
</dbReference>
<comment type="subcellular location">
    <subcellularLocation>
        <location evidence="1">Membrane</location>
    </subcellularLocation>
</comment>
<dbReference type="KEGG" id="pna:Pnap_1189"/>
<dbReference type="HOGENOM" id="CLU_090265_0_1_4"/>
<protein>
    <submittedName>
        <fullName evidence="6">17 kDa surface antigen</fullName>
    </submittedName>
</protein>
<dbReference type="EMBL" id="CP000529">
    <property type="protein sequence ID" value="ABM36504.1"/>
    <property type="molecule type" value="Genomic_DNA"/>
</dbReference>
<dbReference type="RefSeq" id="WP_011800597.1">
    <property type="nucleotide sequence ID" value="NC_008781.1"/>
</dbReference>
<evidence type="ECO:0000259" key="5">
    <source>
        <dbReference type="Pfam" id="PF05433"/>
    </source>
</evidence>
<dbReference type="GO" id="GO:0019867">
    <property type="term" value="C:outer membrane"/>
    <property type="evidence" value="ECO:0007669"/>
    <property type="project" value="InterPro"/>
</dbReference>
<dbReference type="STRING" id="365044.Pnap_1189"/>
<dbReference type="PROSITE" id="PS51257">
    <property type="entry name" value="PROKAR_LIPOPROTEIN"/>
    <property type="match status" value="1"/>
</dbReference>
<feature type="region of interest" description="Disordered" evidence="3">
    <location>
        <begin position="33"/>
        <end position="58"/>
    </location>
</feature>
<evidence type="ECO:0000256" key="3">
    <source>
        <dbReference type="SAM" id="MobiDB-lite"/>
    </source>
</evidence>
<dbReference type="OrthoDB" id="9153931at2"/>
<dbReference type="InterPro" id="IPR008816">
    <property type="entry name" value="Gly_zipper_2TM_dom"/>
</dbReference>
<keyword evidence="2" id="KW-0472">Membrane</keyword>
<gene>
    <name evidence="6" type="ordered locus">Pnap_1189</name>
</gene>
<dbReference type="Proteomes" id="UP000000644">
    <property type="component" value="Chromosome"/>
</dbReference>
<reference evidence="7" key="1">
    <citation type="journal article" date="2009" name="Environ. Microbiol.">
        <title>The genome of Polaromonas naphthalenivorans strain CJ2, isolated from coal tar-contaminated sediment, reveals physiological and metabolic versatility and evolution through extensive horizontal gene transfer.</title>
        <authorList>
            <person name="Yagi J.M."/>
            <person name="Sims D."/>
            <person name="Brettin T."/>
            <person name="Bruce D."/>
            <person name="Madsen E.L."/>
        </authorList>
    </citation>
    <scope>NUCLEOTIDE SEQUENCE [LARGE SCALE GENOMIC DNA]</scope>
    <source>
        <strain evidence="7">CJ2</strain>
    </source>
</reference>
<keyword evidence="4" id="KW-0732">Signal</keyword>